<dbReference type="Proteomes" id="UP001597438">
    <property type="component" value="Unassembled WGS sequence"/>
</dbReference>
<protein>
    <submittedName>
        <fullName evidence="4">Ca2+-dependent phosphoinositide-specific phospholipase C</fullName>
        <ecNumber evidence="4">3.1.4.11</ecNumber>
    </submittedName>
</protein>
<gene>
    <name evidence="4" type="ORF">ACFSYS_04800</name>
</gene>
<dbReference type="EMBL" id="JBHUOJ010000009">
    <property type="protein sequence ID" value="MFD2832596.1"/>
    <property type="molecule type" value="Genomic_DNA"/>
</dbReference>
<dbReference type="Gene3D" id="3.40.50.1820">
    <property type="entry name" value="alpha/beta hydrolase"/>
    <property type="match status" value="1"/>
</dbReference>
<proteinExistence type="predicted"/>
<dbReference type="Pfam" id="PF20434">
    <property type="entry name" value="BD-FAE"/>
    <property type="match status" value="1"/>
</dbReference>
<evidence type="ECO:0000259" key="3">
    <source>
        <dbReference type="Pfam" id="PF20434"/>
    </source>
</evidence>
<organism evidence="4 5">
    <name type="scientific">Christiangramia antarctica</name>
    <dbReference type="NCBI Taxonomy" id="2058158"/>
    <lineage>
        <taxon>Bacteria</taxon>
        <taxon>Pseudomonadati</taxon>
        <taxon>Bacteroidota</taxon>
        <taxon>Flavobacteriia</taxon>
        <taxon>Flavobacteriales</taxon>
        <taxon>Flavobacteriaceae</taxon>
        <taxon>Christiangramia</taxon>
    </lineage>
</organism>
<dbReference type="GO" id="GO:0004435">
    <property type="term" value="F:phosphatidylinositol-4,5-bisphosphate phospholipase C activity"/>
    <property type="evidence" value="ECO:0007669"/>
    <property type="project" value="UniProtKB-EC"/>
</dbReference>
<dbReference type="Pfam" id="PF16670">
    <property type="entry name" value="PI-PLC-C1"/>
    <property type="match status" value="1"/>
</dbReference>
<comment type="caution">
    <text evidence="4">The sequence shown here is derived from an EMBL/GenBank/DDBJ whole genome shotgun (WGS) entry which is preliminary data.</text>
</comment>
<feature type="transmembrane region" description="Helical" evidence="2">
    <location>
        <begin position="9"/>
        <end position="31"/>
    </location>
</feature>
<keyword evidence="5" id="KW-1185">Reference proteome</keyword>
<dbReference type="InterPro" id="IPR032075">
    <property type="entry name" value="PI-PLC-C1"/>
</dbReference>
<sequence length="617" mass="69452">MREAFKQQLILVIFLCSYVMVAQTGATIYLWPKEVPGEVNEKHPAKQSANVSDNVTRLTEVTNPMLRVFSPEKPNNSKAGIIISPGGGYKILAIDKEGYEIAAWLNSLGYTAFVLQYRVPGKQKAAAQDIQRAIKIVRSKALDYNLNPQKIGLIGFSAGGHLSALASTNYKNSLYKKQDTIDDFSSRSDFTMLIYPAYLDKGENKTIDPDFKLEKNTTPFFIFGTSDDPYGNSSLVMAQALRDNKIPLELHMYNKGGHGYGLRNSNPAARIWPGLAEKWLENITKPTKKLNDIQVIGSHNSYKIPIEKPLYDYLYQADPDKIQTLEYGHISLEAQLNLGLRNLELDVFHDPQGGRFANPKGLEIVKSLGKEPLDFDVAEKLKKPGLKMFHVQDIDFRSHHLLFKEGLQVLKDWSDNNPNHTPVFILINAKDQNIPQTTSPLAFTANALDSIDVEIKSVFPTNKLITPDYVRGDFESLEDAVLKVGWPDLDTVKGKFLFVLDEKEAKVNSYLKDHGALRDRVMFVNSKEGNPEAGFRIINNPVTDFEYIQELVAKGYMVRTRADAGTKEARTNNYERFEKAKASGAQVISTDYYIPSALFESDFKVIFDDGTYEHIKK</sequence>
<dbReference type="PANTHER" id="PTHR48081">
    <property type="entry name" value="AB HYDROLASE SUPERFAMILY PROTEIN C4A8.06C"/>
    <property type="match status" value="1"/>
</dbReference>
<evidence type="ECO:0000256" key="1">
    <source>
        <dbReference type="ARBA" id="ARBA00022801"/>
    </source>
</evidence>
<keyword evidence="2" id="KW-0472">Membrane</keyword>
<dbReference type="EC" id="3.1.4.11" evidence="4"/>
<dbReference type="Gene3D" id="3.20.20.190">
    <property type="entry name" value="Phosphatidylinositol (PI) phosphodiesterase"/>
    <property type="match status" value="1"/>
</dbReference>
<dbReference type="InterPro" id="IPR049492">
    <property type="entry name" value="BD-FAE-like_dom"/>
</dbReference>
<evidence type="ECO:0000256" key="2">
    <source>
        <dbReference type="SAM" id="Phobius"/>
    </source>
</evidence>
<dbReference type="RefSeq" id="WP_251741734.1">
    <property type="nucleotide sequence ID" value="NZ_JBHUOJ010000009.1"/>
</dbReference>
<feature type="domain" description="BD-FAE-like" evidence="3">
    <location>
        <begin position="68"/>
        <end position="189"/>
    </location>
</feature>
<dbReference type="InterPro" id="IPR050300">
    <property type="entry name" value="GDXG_lipolytic_enzyme"/>
</dbReference>
<dbReference type="InterPro" id="IPR017946">
    <property type="entry name" value="PLC-like_Pdiesterase_TIM-brl"/>
</dbReference>
<dbReference type="SUPFAM" id="SSF53474">
    <property type="entry name" value="alpha/beta-Hydrolases"/>
    <property type="match status" value="1"/>
</dbReference>
<keyword evidence="1 4" id="KW-0378">Hydrolase</keyword>
<dbReference type="InterPro" id="IPR029058">
    <property type="entry name" value="AB_hydrolase_fold"/>
</dbReference>
<accession>A0ABW5X0H5</accession>
<name>A0ABW5X0H5_9FLAO</name>
<dbReference type="PANTHER" id="PTHR48081:SF6">
    <property type="entry name" value="PEPTIDASE S9 PROLYL OLIGOPEPTIDASE CATALYTIC DOMAIN-CONTAINING PROTEIN"/>
    <property type="match status" value="1"/>
</dbReference>
<keyword evidence="2" id="KW-0812">Transmembrane</keyword>
<dbReference type="CDD" id="cd08589">
    <property type="entry name" value="PI-PLCc_SaPLC1_like"/>
    <property type="match status" value="1"/>
</dbReference>
<dbReference type="SUPFAM" id="SSF51695">
    <property type="entry name" value="PLC-like phosphodiesterases"/>
    <property type="match status" value="1"/>
</dbReference>
<keyword evidence="2" id="KW-1133">Transmembrane helix</keyword>
<reference evidence="5" key="1">
    <citation type="journal article" date="2019" name="Int. J. Syst. Evol. Microbiol.">
        <title>The Global Catalogue of Microorganisms (GCM) 10K type strain sequencing project: providing services to taxonomists for standard genome sequencing and annotation.</title>
        <authorList>
            <consortium name="The Broad Institute Genomics Platform"/>
            <consortium name="The Broad Institute Genome Sequencing Center for Infectious Disease"/>
            <person name="Wu L."/>
            <person name="Ma J."/>
        </authorList>
    </citation>
    <scope>NUCLEOTIDE SEQUENCE [LARGE SCALE GENOMIC DNA]</scope>
    <source>
        <strain evidence="5">KCTC 52925</strain>
    </source>
</reference>
<evidence type="ECO:0000313" key="5">
    <source>
        <dbReference type="Proteomes" id="UP001597438"/>
    </source>
</evidence>
<evidence type="ECO:0000313" key="4">
    <source>
        <dbReference type="EMBL" id="MFD2832596.1"/>
    </source>
</evidence>